<dbReference type="EMBL" id="CAOQHR010000012">
    <property type="protein sequence ID" value="CAI6341614.1"/>
    <property type="molecule type" value="Genomic_DNA"/>
</dbReference>
<accession>A0A9W4XRJ4</accession>
<reference evidence="1" key="1">
    <citation type="submission" date="2023-01" db="EMBL/GenBank/DDBJ databases">
        <authorList>
            <person name="Van Ghelder C."/>
            <person name="Rancurel C."/>
        </authorList>
    </citation>
    <scope>NUCLEOTIDE SEQUENCE</scope>
    <source>
        <strain evidence="1">CNCM I-4278</strain>
    </source>
</reference>
<dbReference type="AlphaFoldDB" id="A0A9W4XRJ4"/>
<evidence type="ECO:0000313" key="1">
    <source>
        <dbReference type="EMBL" id="CAI6341614.1"/>
    </source>
</evidence>
<name>A0A9W4XRJ4_9PLEO</name>
<sequence length="148" mass="17072">MQVLRAYERFTPCQSASKRTCFPSTFFKHPHQCIGVITRISDEVNQSRLALLLLSLFSFELGSRRQERPAALGLFFSLVSRRVFRHSCSFRELVLLVSMVLLDLGVHGVFPWNMVFCPLLCPSIHPSHLQLVYLGQRERGWRVVPLNK</sequence>
<keyword evidence="2" id="KW-1185">Reference proteome</keyword>
<protein>
    <submittedName>
        <fullName evidence="1">Uncharacterized protein</fullName>
    </submittedName>
</protein>
<comment type="caution">
    <text evidence="1">The sequence shown here is derived from an EMBL/GenBank/DDBJ whole genome shotgun (WGS) entry which is preliminary data.</text>
</comment>
<gene>
    <name evidence="1" type="ORF">PDIGIT_LOCUS14814</name>
</gene>
<evidence type="ECO:0000313" key="2">
    <source>
        <dbReference type="Proteomes" id="UP001152607"/>
    </source>
</evidence>
<organism evidence="1 2">
    <name type="scientific">Periconia digitata</name>
    <dbReference type="NCBI Taxonomy" id="1303443"/>
    <lineage>
        <taxon>Eukaryota</taxon>
        <taxon>Fungi</taxon>
        <taxon>Dikarya</taxon>
        <taxon>Ascomycota</taxon>
        <taxon>Pezizomycotina</taxon>
        <taxon>Dothideomycetes</taxon>
        <taxon>Pleosporomycetidae</taxon>
        <taxon>Pleosporales</taxon>
        <taxon>Massarineae</taxon>
        <taxon>Periconiaceae</taxon>
        <taxon>Periconia</taxon>
    </lineage>
</organism>
<proteinExistence type="predicted"/>
<dbReference type="Proteomes" id="UP001152607">
    <property type="component" value="Unassembled WGS sequence"/>
</dbReference>